<dbReference type="CDD" id="cd06974">
    <property type="entry name" value="TerD_like"/>
    <property type="match status" value="1"/>
</dbReference>
<dbReference type="RefSeq" id="WP_191448855.1">
    <property type="nucleotide sequence ID" value="NZ_JAKNHQ010000025.1"/>
</dbReference>
<dbReference type="Pfam" id="PF02342">
    <property type="entry name" value="TerD"/>
    <property type="match status" value="1"/>
</dbReference>
<dbReference type="PANTHER" id="PTHR32097">
    <property type="entry name" value="CAMP-BINDING PROTEIN 1-RELATED"/>
    <property type="match status" value="1"/>
</dbReference>
<dbReference type="SUPFAM" id="SSF53300">
    <property type="entry name" value="vWA-like"/>
    <property type="match status" value="1"/>
</dbReference>
<name>A0ABS9MM22_9FIRM</name>
<feature type="domain" description="TerD" evidence="2">
    <location>
        <begin position="8"/>
        <end position="169"/>
    </location>
</feature>
<dbReference type="InterPro" id="IPR036465">
    <property type="entry name" value="vWFA_dom_sf"/>
</dbReference>
<proteinExistence type="predicted"/>
<feature type="region of interest" description="Disordered" evidence="1">
    <location>
        <begin position="176"/>
        <end position="206"/>
    </location>
</feature>
<dbReference type="Pfam" id="PF10138">
    <property type="entry name" value="vWA-TerF-like"/>
    <property type="match status" value="1"/>
</dbReference>
<evidence type="ECO:0000256" key="1">
    <source>
        <dbReference type="SAM" id="MobiDB-lite"/>
    </source>
</evidence>
<reference evidence="4 5" key="1">
    <citation type="submission" date="2022-01" db="EMBL/GenBank/DDBJ databases">
        <title>Collection of gut derived symbiotic bacterial strains cultured from healthy donors.</title>
        <authorList>
            <person name="Lin H."/>
            <person name="Kohout C."/>
            <person name="Waligurski E."/>
            <person name="Pamer E.G."/>
        </authorList>
    </citation>
    <scope>NUCLEOTIDE SEQUENCE [LARGE SCALE GENOMIC DNA]</scope>
    <source>
        <strain evidence="4 5">DFI.7.58</strain>
    </source>
</reference>
<evidence type="ECO:0000313" key="4">
    <source>
        <dbReference type="EMBL" id="MCG4611878.1"/>
    </source>
</evidence>
<sequence length="461" mass="52168">MLDFLRGQKESIRRLCGGLELELEFYHKAPLEIDVGCFGLDDAGKLSDERYFIFYNQTQSPEGGILLHRGAATGAVRFHLRLDQLPPHIAKLSFTASIDGTRTMQELTKGHVCLFRGQEETARYSYDGSQFRAERAIVICELYRKGDDWRFNAVGRGFNGGLKALVEHFGGTVAESTPAAPSIPNRPPVSPLPRASVPSPNRPTTGPSLVQNIVSSLPTHVCARMDNLARQCRGDTEYLTSLYKNMFACLASHPEVAEMPVQVVTCADASGSMFDLYRNGRMQRVVDKFFAFATTLSDPCSMDLWAFGAKSRQFGAVTMDNVRDYTFAEAGGFERWMSMLNYQYNNEPEAMRDIMMIYGALRKPVMVLFLTDGRLSSDWEIEEILIKTSRFPIYWQFVGLHGEEYGILERLQEIDGRRSDNAAFLKLDDIDDISDNTLYENLLHNLEGWLREIQYKHILEP</sequence>
<organism evidence="4 5">
    <name type="scientific">Anaeromassilibacillus senegalensis</name>
    <dbReference type="NCBI Taxonomy" id="1673717"/>
    <lineage>
        <taxon>Bacteria</taxon>
        <taxon>Bacillati</taxon>
        <taxon>Bacillota</taxon>
        <taxon>Clostridia</taxon>
        <taxon>Eubacteriales</taxon>
        <taxon>Acutalibacteraceae</taxon>
        <taxon>Anaeromassilibacillus</taxon>
    </lineage>
</organism>
<dbReference type="PANTHER" id="PTHR32097:SF3">
    <property type="entry name" value="TELLURITE RESISTANCE PROTEIN"/>
    <property type="match status" value="1"/>
</dbReference>
<feature type="domain" description="vWA found in TerF C terminus" evidence="3">
    <location>
        <begin position="262"/>
        <end position="458"/>
    </location>
</feature>
<dbReference type="InterPro" id="IPR019303">
    <property type="entry name" value="vWA_TerF_C"/>
</dbReference>
<protein>
    <submittedName>
        <fullName evidence="4">VWA domain-containing protein</fullName>
    </submittedName>
</protein>
<dbReference type="InterPro" id="IPR051324">
    <property type="entry name" value="Stress/Tellurium_Resist"/>
</dbReference>
<evidence type="ECO:0000259" key="3">
    <source>
        <dbReference type="Pfam" id="PF10138"/>
    </source>
</evidence>
<comment type="caution">
    <text evidence="4">The sequence shown here is derived from an EMBL/GenBank/DDBJ whole genome shotgun (WGS) entry which is preliminary data.</text>
</comment>
<dbReference type="EMBL" id="JAKNHQ010000025">
    <property type="protein sequence ID" value="MCG4611878.1"/>
    <property type="molecule type" value="Genomic_DNA"/>
</dbReference>
<accession>A0ABS9MM22</accession>
<evidence type="ECO:0000313" key="5">
    <source>
        <dbReference type="Proteomes" id="UP001298681"/>
    </source>
</evidence>
<dbReference type="Proteomes" id="UP001298681">
    <property type="component" value="Unassembled WGS sequence"/>
</dbReference>
<evidence type="ECO:0000259" key="2">
    <source>
        <dbReference type="Pfam" id="PF02342"/>
    </source>
</evidence>
<dbReference type="Gene3D" id="2.60.60.30">
    <property type="entry name" value="sav2460 like domains"/>
    <property type="match status" value="1"/>
</dbReference>
<dbReference type="InterPro" id="IPR003325">
    <property type="entry name" value="TerD"/>
</dbReference>
<keyword evidence="5" id="KW-1185">Reference proteome</keyword>
<gene>
    <name evidence="4" type="ORF">L0P57_13155</name>
</gene>